<dbReference type="KEGG" id="maqu:Maq22A_5p70165"/>
<protein>
    <submittedName>
        <fullName evidence="1">Chromosome partitioning protein</fullName>
    </submittedName>
</protein>
<dbReference type="OrthoDB" id="7992128at2"/>
<reference evidence="2" key="2">
    <citation type="submission" date="2015-01" db="EMBL/GenBank/DDBJ databases">
        <title>Complete genome sequence of Methylobacterium aquaticum strain 22A.</title>
        <authorList>
            <person name="Tani A."/>
            <person name="Ogura Y."/>
            <person name="Hayashi T."/>
        </authorList>
    </citation>
    <scope>NUCLEOTIDE SEQUENCE [LARGE SCALE GENOMIC DNA]</scope>
    <source>
        <strain evidence="2">MA-22A</strain>
        <plasmid evidence="2">Plasmid pMaq22A_5p DNA</plasmid>
    </source>
</reference>
<proteinExistence type="predicted"/>
<sequence>MPRLLLVAQETGGVGKSTVTRGLAEAVPDAAILEIEAVPRLTEFATARGSNEPGRVQHFAMRATREAIEASGGKAARAEFDRVINAIYTATIPSLIDIGANTAASLVGILKEEAPTLKQDGIELGLVVVVAAEAAALADAGKLLQGSREWAGARFVVANGVRGAVDPVILKQVVGDATVTHLRGFEFEDVTREILTAGQLRGIGQLDRASLVKQTSPAQAGRILRDLTAFRLAVMEAVEPAALWLVGEDAASPVTVGTRKGGARHGNNA</sequence>
<reference evidence="1 2" key="1">
    <citation type="journal article" date="2015" name="Genome Announc.">
        <title>Complete Genome Sequence of Methylobacterium aquaticum Strain 22A, Isolated from Racomitrium japonicum Moss.</title>
        <authorList>
            <person name="Tani A."/>
            <person name="Ogura Y."/>
            <person name="Hayashi T."/>
            <person name="Kimbara K."/>
        </authorList>
    </citation>
    <scope>NUCLEOTIDE SEQUENCE [LARGE SCALE GENOMIC DNA]</scope>
    <source>
        <strain evidence="1 2">MA-22A</strain>
        <plasmid evidence="2">Plasmid pMaq22A_5p DNA</plasmid>
    </source>
</reference>
<dbReference type="RefSeq" id="WP_060851476.1">
    <property type="nucleotide sequence ID" value="NZ_AP014709.1"/>
</dbReference>
<name>A0A0C6FCM0_9HYPH</name>
<dbReference type="PATRIC" id="fig|270351.10.peg.7655"/>
<accession>A0A0C6FCM0</accession>
<evidence type="ECO:0000313" key="2">
    <source>
        <dbReference type="Proteomes" id="UP000061432"/>
    </source>
</evidence>
<evidence type="ECO:0000313" key="1">
    <source>
        <dbReference type="EMBL" id="BAQ50456.1"/>
    </source>
</evidence>
<organism evidence="1 2">
    <name type="scientific">Methylobacterium aquaticum</name>
    <dbReference type="NCBI Taxonomy" id="270351"/>
    <lineage>
        <taxon>Bacteria</taxon>
        <taxon>Pseudomonadati</taxon>
        <taxon>Pseudomonadota</taxon>
        <taxon>Alphaproteobacteria</taxon>
        <taxon>Hyphomicrobiales</taxon>
        <taxon>Methylobacteriaceae</taxon>
        <taxon>Methylobacterium</taxon>
    </lineage>
</organism>
<keyword evidence="1" id="KW-0614">Plasmid</keyword>
<gene>
    <name evidence="1" type="ORF">Maq22A_5p70165</name>
</gene>
<dbReference type="AlphaFoldDB" id="A0A0C6FCM0"/>
<geneLocation type="plasmid" evidence="2">
    <name>pMaq22A_5p DNA</name>
</geneLocation>
<dbReference type="Proteomes" id="UP000061432">
    <property type="component" value="Plasmid pMaq22A_5p"/>
</dbReference>
<dbReference type="EMBL" id="AP014709">
    <property type="protein sequence ID" value="BAQ50456.1"/>
    <property type="molecule type" value="Genomic_DNA"/>
</dbReference>